<dbReference type="PANTHER" id="PTHR39190">
    <property type="entry name" value="FLAGELLAR ASSEMBLY FACTOR FLIW"/>
    <property type="match status" value="1"/>
</dbReference>
<evidence type="ECO:0000256" key="3">
    <source>
        <dbReference type="ARBA" id="ARBA00022845"/>
    </source>
</evidence>
<accession>A0A644XYM3</accession>
<sequence>MLIHSTRFGEIEVPKDQLISFANGLPGFPDETQFAFLTLDEGSSFVFLQSASNPDLTFVVVEPFMFFNDYTFELSDEYVEDLKLSQENKPRIFNIVTIRDTIEKATANLLAPIIVNWQTKKAVQVILDKTPFTTRHKLFPNGLPQAQTAKGGK</sequence>
<dbReference type="HAMAP" id="MF_01185">
    <property type="entry name" value="FliW"/>
    <property type="match status" value="1"/>
</dbReference>
<evidence type="ECO:0000256" key="2">
    <source>
        <dbReference type="ARBA" id="ARBA00022795"/>
    </source>
</evidence>
<reference evidence="4" key="1">
    <citation type="submission" date="2019-08" db="EMBL/GenBank/DDBJ databases">
        <authorList>
            <person name="Kucharzyk K."/>
            <person name="Murdoch R.W."/>
            <person name="Higgins S."/>
            <person name="Loffler F."/>
        </authorList>
    </citation>
    <scope>NUCLEOTIDE SEQUENCE</scope>
</reference>
<keyword evidence="4" id="KW-0969">Cilium</keyword>
<dbReference type="GO" id="GO:0006417">
    <property type="term" value="P:regulation of translation"/>
    <property type="evidence" value="ECO:0007669"/>
    <property type="project" value="UniProtKB-KW"/>
</dbReference>
<dbReference type="Gene3D" id="2.30.290.10">
    <property type="entry name" value="BH3618-like"/>
    <property type="match status" value="1"/>
</dbReference>
<keyword evidence="1" id="KW-0963">Cytoplasm</keyword>
<dbReference type="Pfam" id="PF02623">
    <property type="entry name" value="FliW"/>
    <property type="match status" value="1"/>
</dbReference>
<evidence type="ECO:0000256" key="1">
    <source>
        <dbReference type="ARBA" id="ARBA00022490"/>
    </source>
</evidence>
<keyword evidence="2" id="KW-1005">Bacterial flagellum biogenesis</keyword>
<keyword evidence="4" id="KW-0282">Flagellum</keyword>
<dbReference type="GO" id="GO:0044780">
    <property type="term" value="P:bacterial-type flagellum assembly"/>
    <property type="evidence" value="ECO:0007669"/>
    <property type="project" value="InterPro"/>
</dbReference>
<dbReference type="PANTHER" id="PTHR39190:SF1">
    <property type="entry name" value="FLAGELLAR ASSEMBLY FACTOR FLIW"/>
    <property type="match status" value="1"/>
</dbReference>
<organism evidence="4">
    <name type="scientific">bioreactor metagenome</name>
    <dbReference type="NCBI Taxonomy" id="1076179"/>
    <lineage>
        <taxon>unclassified sequences</taxon>
        <taxon>metagenomes</taxon>
        <taxon>ecological metagenomes</taxon>
    </lineage>
</organism>
<proteinExistence type="inferred from homology"/>
<protein>
    <submittedName>
        <fullName evidence="4">Flagellar assembly factor FliW</fullName>
    </submittedName>
</protein>
<gene>
    <name evidence="4" type="primary">fliW_6</name>
    <name evidence="4" type="ORF">SDC9_67759</name>
</gene>
<name>A0A644XYM3_9ZZZZ</name>
<evidence type="ECO:0000313" key="4">
    <source>
        <dbReference type="EMBL" id="MPM21315.1"/>
    </source>
</evidence>
<dbReference type="InterPro" id="IPR003775">
    <property type="entry name" value="Flagellar_assembly_factor_FliW"/>
</dbReference>
<dbReference type="AlphaFoldDB" id="A0A644XYM3"/>
<dbReference type="NCBIfam" id="NF009793">
    <property type="entry name" value="PRK13285.1-1"/>
    <property type="match status" value="1"/>
</dbReference>
<dbReference type="EMBL" id="VSSQ01003566">
    <property type="protein sequence ID" value="MPM21315.1"/>
    <property type="molecule type" value="Genomic_DNA"/>
</dbReference>
<comment type="caution">
    <text evidence="4">The sequence shown here is derived from an EMBL/GenBank/DDBJ whole genome shotgun (WGS) entry which is preliminary data.</text>
</comment>
<dbReference type="SUPFAM" id="SSF141457">
    <property type="entry name" value="BH3618-like"/>
    <property type="match status" value="1"/>
</dbReference>
<keyword evidence="4" id="KW-0966">Cell projection</keyword>
<dbReference type="InterPro" id="IPR024046">
    <property type="entry name" value="Flagellar_assmbl_FliW_dom_sf"/>
</dbReference>
<keyword evidence="3" id="KW-0810">Translation regulation</keyword>